<protein>
    <recommendedName>
        <fullName evidence="3">SsrA-binding protein</fullName>
    </recommendedName>
    <alternativeName>
        <fullName evidence="3">Small protein B</fullName>
    </alternativeName>
</protein>
<keyword evidence="5" id="KW-1185">Reference proteome</keyword>
<dbReference type="AlphaFoldDB" id="A0A143WRK9"/>
<dbReference type="RefSeq" id="WP_067498603.1">
    <property type="nucleotide sequence ID" value="NZ_LN999832.1"/>
</dbReference>
<name>A0A143WRK9_9ENTR</name>
<dbReference type="GO" id="GO:0003723">
    <property type="term" value="F:RNA binding"/>
    <property type="evidence" value="ECO:0007669"/>
    <property type="project" value="UniProtKB-UniRule"/>
</dbReference>
<accession>A0A143WRK9</accession>
<dbReference type="KEGG" id="ged:FVIR_GE00526"/>
<comment type="subcellular location">
    <subcellularLocation>
        <location evidence="3">Cytoplasm</location>
    </subcellularLocation>
    <text evidence="3">The tmRNA-SmpB complex associates with stalled 70S ribosomes.</text>
</comment>
<dbReference type="GO" id="GO:0005829">
    <property type="term" value="C:cytosol"/>
    <property type="evidence" value="ECO:0007669"/>
    <property type="project" value="TreeGrafter"/>
</dbReference>
<dbReference type="GO" id="GO:0070929">
    <property type="term" value="P:trans-translation"/>
    <property type="evidence" value="ECO:0007669"/>
    <property type="project" value="UniProtKB-UniRule"/>
</dbReference>
<keyword evidence="1 3" id="KW-0963">Cytoplasm</keyword>
<reference evidence="5" key="1">
    <citation type="submission" date="2016-01" db="EMBL/GenBank/DDBJ databases">
        <authorList>
            <person name="Husnik F."/>
        </authorList>
    </citation>
    <scope>NUCLEOTIDE SEQUENCE [LARGE SCALE GENOMIC DNA]</scope>
</reference>
<dbReference type="PANTHER" id="PTHR30308:SF2">
    <property type="entry name" value="SSRA-BINDING PROTEIN"/>
    <property type="match status" value="1"/>
</dbReference>
<organism evidence="4 5">
    <name type="scientific">Candidatus Gullanella endobia</name>
    <dbReference type="NCBI Taxonomy" id="1070130"/>
    <lineage>
        <taxon>Bacteria</taxon>
        <taxon>Pseudomonadati</taxon>
        <taxon>Pseudomonadota</taxon>
        <taxon>Gammaproteobacteria</taxon>
        <taxon>Enterobacterales</taxon>
        <taxon>Enterobacteriaceae</taxon>
        <taxon>Candidatus Gullanella</taxon>
    </lineage>
</organism>
<dbReference type="HAMAP" id="MF_00023">
    <property type="entry name" value="SmpB"/>
    <property type="match status" value="1"/>
</dbReference>
<dbReference type="PATRIC" id="fig|1070130.3.peg.875"/>
<dbReference type="GO" id="GO:0070930">
    <property type="term" value="P:trans-translation-dependent protein tagging"/>
    <property type="evidence" value="ECO:0007669"/>
    <property type="project" value="TreeGrafter"/>
</dbReference>
<dbReference type="NCBIfam" id="NF003843">
    <property type="entry name" value="PRK05422.1"/>
    <property type="match status" value="1"/>
</dbReference>
<evidence type="ECO:0000313" key="4">
    <source>
        <dbReference type="EMBL" id="CUX96358.1"/>
    </source>
</evidence>
<dbReference type="NCBIfam" id="TIGR00086">
    <property type="entry name" value="smpB"/>
    <property type="match status" value="1"/>
</dbReference>
<proteinExistence type="inferred from homology"/>
<sequence length="160" mass="18925">MIEKKIRKADYTAIAQNKHAKYEYFIKKEFEAGVSLQGWEVKTLRAGKVNISNSYITLKNGEAYLFGATFQPLMTAPSYIIYEPMRTRKLLLNKRELDSLFDYVNREGYTVVPLLLYWKKSWVKIKICVAKGKKRFDKRVNIKEREWLLNKARIIKHISQ</sequence>
<dbReference type="InterPro" id="IPR023620">
    <property type="entry name" value="SmpB"/>
</dbReference>
<dbReference type="STRING" id="1070130.FVIR_GE00526"/>
<dbReference type="OrthoDB" id="9805462at2"/>
<comment type="similarity">
    <text evidence="3">Belongs to the SmpB family.</text>
</comment>
<evidence type="ECO:0000256" key="2">
    <source>
        <dbReference type="ARBA" id="ARBA00022884"/>
    </source>
</evidence>
<dbReference type="SUPFAM" id="SSF74982">
    <property type="entry name" value="Small protein B (SmpB)"/>
    <property type="match status" value="1"/>
</dbReference>
<comment type="function">
    <text evidence="3">Required for rescue of stalled ribosomes mediated by trans-translation. Binds to transfer-messenger RNA (tmRNA), required for stable association of tmRNA with ribosomes. tmRNA and SmpB together mimic tRNA shape, replacing the anticodon stem-loop with SmpB. tmRNA is encoded by the ssrA gene; the 2 termini fold to resemble tRNA(Ala) and it encodes a 'tag peptide', a short internal open reading frame. During trans-translation Ala-aminoacylated tmRNA acts like a tRNA, entering the A-site of stalled ribosomes, displacing the stalled mRNA. The ribosome then switches to translate the ORF on the tmRNA; the nascent peptide is terminated with the 'tag peptide' encoded by the tmRNA and targeted for degradation. The ribosome is freed to recommence translation, which seems to be the essential function of trans-translation.</text>
</comment>
<dbReference type="InterPro" id="IPR000037">
    <property type="entry name" value="SsrA-bd_prot"/>
</dbReference>
<dbReference type="PANTHER" id="PTHR30308">
    <property type="entry name" value="TMRNA-BINDING COMPONENT OF TRANS-TRANSLATION TAGGING COMPLEX"/>
    <property type="match status" value="1"/>
</dbReference>
<gene>
    <name evidence="3 4" type="primary">smpB</name>
    <name evidence="4" type="ORF">FVIR_GE00526</name>
</gene>
<evidence type="ECO:0000256" key="3">
    <source>
        <dbReference type="HAMAP-Rule" id="MF_00023"/>
    </source>
</evidence>
<dbReference type="Pfam" id="PF01668">
    <property type="entry name" value="SmpB"/>
    <property type="match status" value="1"/>
</dbReference>
<evidence type="ECO:0000256" key="1">
    <source>
        <dbReference type="ARBA" id="ARBA00022490"/>
    </source>
</evidence>
<evidence type="ECO:0000313" key="5">
    <source>
        <dbReference type="Proteomes" id="UP000095665"/>
    </source>
</evidence>
<dbReference type="EMBL" id="LN999832">
    <property type="protein sequence ID" value="CUX96358.1"/>
    <property type="molecule type" value="Genomic_DNA"/>
</dbReference>
<dbReference type="Proteomes" id="UP000095665">
    <property type="component" value="Chromosome I"/>
</dbReference>
<dbReference type="Gene3D" id="2.40.280.10">
    <property type="match status" value="1"/>
</dbReference>
<keyword evidence="2 3" id="KW-0694">RNA-binding</keyword>
<dbReference type="CDD" id="cd09294">
    <property type="entry name" value="SmpB"/>
    <property type="match status" value="1"/>
</dbReference>